<evidence type="ECO:0000313" key="6">
    <source>
        <dbReference type="EMBL" id="QIZ07660.1"/>
    </source>
</evidence>
<feature type="transmembrane region" description="Helical" evidence="5">
    <location>
        <begin position="414"/>
        <end position="441"/>
    </location>
</feature>
<dbReference type="PANTHER" id="PTHR22550">
    <property type="entry name" value="SPORE GERMINATION PROTEIN"/>
    <property type="match status" value="1"/>
</dbReference>
<comment type="subcellular location">
    <subcellularLocation>
        <location evidence="4">Cell membrane</location>
    </subcellularLocation>
    <subcellularLocation>
        <location evidence="1">Membrane</location>
        <topology evidence="1">Multi-pass membrane protein</topology>
    </subcellularLocation>
</comment>
<comment type="similarity">
    <text evidence="2 4">Belongs to the GerABKA family.</text>
</comment>
<dbReference type="PIRSF" id="PIRSF005690">
    <property type="entry name" value="GerBA"/>
    <property type="match status" value="1"/>
</dbReference>
<evidence type="ECO:0000256" key="4">
    <source>
        <dbReference type="PIRNR" id="PIRNR005690"/>
    </source>
</evidence>
<gene>
    <name evidence="6" type="ORF">HFZ78_13710</name>
</gene>
<dbReference type="InterPro" id="IPR050768">
    <property type="entry name" value="UPF0353/GerABKA_families"/>
</dbReference>
<evidence type="ECO:0000256" key="2">
    <source>
        <dbReference type="ARBA" id="ARBA00005278"/>
    </source>
</evidence>
<evidence type="ECO:0000256" key="1">
    <source>
        <dbReference type="ARBA" id="ARBA00004141"/>
    </source>
</evidence>
<dbReference type="PANTHER" id="PTHR22550:SF5">
    <property type="entry name" value="LEUCINE ZIPPER PROTEIN 4"/>
    <property type="match status" value="1"/>
</dbReference>
<feature type="transmembrane region" description="Helical" evidence="5">
    <location>
        <begin position="358"/>
        <end position="379"/>
    </location>
</feature>
<reference evidence="6 7" key="2">
    <citation type="submission" date="2020-04" db="EMBL/GenBank/DDBJ databases">
        <authorList>
            <person name="Fomenkov A."/>
            <person name="Anton B.P."/>
            <person name="Roberts R.J."/>
        </authorList>
    </citation>
    <scope>NUCLEOTIDE SEQUENCE [LARGE SCALE GENOMIC DNA]</scope>
    <source>
        <strain evidence="6 7">S2</strain>
    </source>
</reference>
<keyword evidence="5" id="KW-0812">Transmembrane</keyword>
<evidence type="ECO:0000256" key="5">
    <source>
        <dbReference type="SAM" id="Phobius"/>
    </source>
</evidence>
<dbReference type="Proteomes" id="UP000501868">
    <property type="component" value="Chromosome"/>
</dbReference>
<dbReference type="Pfam" id="PF03323">
    <property type="entry name" value="GerA"/>
    <property type="match status" value="1"/>
</dbReference>
<dbReference type="GO" id="GO:0009847">
    <property type="term" value="P:spore germination"/>
    <property type="evidence" value="ECO:0007669"/>
    <property type="project" value="UniProtKB-UniRule"/>
</dbReference>
<organism evidence="6 7">
    <name type="scientific">Priestia megaterium</name>
    <name type="common">Bacillus megaterium</name>
    <dbReference type="NCBI Taxonomy" id="1404"/>
    <lineage>
        <taxon>Bacteria</taxon>
        <taxon>Bacillati</taxon>
        <taxon>Bacillota</taxon>
        <taxon>Bacilli</taxon>
        <taxon>Bacillales</taxon>
        <taxon>Bacillaceae</taxon>
        <taxon>Priestia</taxon>
    </lineage>
</organism>
<feature type="transmembrane region" description="Helical" evidence="5">
    <location>
        <begin position="291"/>
        <end position="313"/>
    </location>
</feature>
<feature type="transmembrane region" description="Helical" evidence="5">
    <location>
        <begin position="385"/>
        <end position="407"/>
    </location>
</feature>
<evidence type="ECO:0000313" key="7">
    <source>
        <dbReference type="Proteomes" id="UP000501868"/>
    </source>
</evidence>
<reference evidence="6 7" key="1">
    <citation type="submission" date="2020-04" db="EMBL/GenBank/DDBJ databases">
        <title>Genome-Wide Identification of 5-Methylcytosine Sites in Bacterial Genomes By High-Throughput Sequencing of MspJI Restriction Fragments.</title>
        <authorList>
            <person name="Wu V."/>
        </authorList>
    </citation>
    <scope>NUCLEOTIDE SEQUENCE [LARGE SCALE GENOMIC DNA]</scope>
    <source>
        <strain evidence="6 7">S2</strain>
    </source>
</reference>
<accession>A0A6H1P245</accession>
<dbReference type="InterPro" id="IPR004995">
    <property type="entry name" value="Spore_Ger"/>
</dbReference>
<proteinExistence type="inferred from homology"/>
<dbReference type="AlphaFoldDB" id="A0A6H1P245"/>
<dbReference type="GO" id="GO:0005886">
    <property type="term" value="C:plasma membrane"/>
    <property type="evidence" value="ECO:0007669"/>
    <property type="project" value="UniProtKB-SubCell"/>
</dbReference>
<evidence type="ECO:0000256" key="3">
    <source>
        <dbReference type="ARBA" id="ARBA00023136"/>
    </source>
</evidence>
<feature type="transmembrane region" description="Helical" evidence="5">
    <location>
        <begin position="333"/>
        <end position="351"/>
    </location>
</feature>
<sequence>MKVNSEVSNVLQNNIQILNTILGKSSDFQIREIYLTSIDKKAAVLFIDEIADSDVVQRHVIEPLVSYYIPHSKTDEELLAFIESAVIQSINITRVEDVTLASNELLAGKTLVMVEGINSFLSTNTTKWNGRSIESPKGQRVAKGPDVGFSENRSTNISLVRQIIKNPNVRVTTKQYGTNTHTDVSVMYIENIVDKQVLDTIFARLENLQLDAVLEANYIEMVLTKESKSFFPLMLNTDRPDVAAGEMLEGKVAIFVDGSPYVLIAPAVLIQFFQTPEDYYQNKTGFVNTRLIRFSLFILALYIPGMYVAFVTYHANLLPVKLLVGFVSQRELVPFPTSLEVTILLFVLIAINESTTRLPQNIAITVSIFGGIILGQSAIESQLVEAASLVVVSVTYIFVSVVPILTLRISATNISLCFTAGGAALGFYGIALLSLVLLLHLCSLRSFGVPYLSPFAPLVAHDLKDSAIQLSLEEMTNDESHFTKEEMIKETDKV</sequence>
<keyword evidence="5" id="KW-1133">Transmembrane helix</keyword>
<protein>
    <submittedName>
        <fullName evidence="6">Spore germination protein</fullName>
    </submittedName>
</protein>
<dbReference type="EMBL" id="CP051128">
    <property type="protein sequence ID" value="QIZ07660.1"/>
    <property type="molecule type" value="Genomic_DNA"/>
</dbReference>
<name>A0A6H1P245_PRIMG</name>
<keyword evidence="3 4" id="KW-0472">Membrane</keyword>